<feature type="transmembrane region" description="Helical" evidence="2">
    <location>
        <begin position="321"/>
        <end position="340"/>
    </location>
</feature>
<sequence>MSVKQVTLGPPWDLTRWRRVPDWCMVGGGALALVGALVNLKEFAHAWLLGFMFWLSIGLGALFLVMVHHLFDAGWSVPIRRQCEHIAGLLFPWLLFLWIPVGLLAPELYAWMHADPHTDHALHAKWPLLTRPAFYLVSLLCFAAWGFFAHRLRYWSLRQDETGEALCTYRMRFYSALGIFVFAITLTLGAILWMKAMQHQWFSTMYGVYYFAGSVWATLTTVYVITAVLNRQRVLTHVLHDHQFYFLGTLIFAFTVFYAYIHFSQYFIIWNANIPEETFWYVIRERGGWFWVGIILIFGHFLLPFLALLRIDAKSQWWLMAPLMVWAWLMHVVDLGFNIYPVIHPDGWPLRWVWLTAGCWAFMGGLLTKLYLARYASAPPYPVKDPRLIEAMGLYHPVPTQISGGELDQVNDLPDAPPAPQEGRA</sequence>
<dbReference type="AlphaFoldDB" id="A0A6M1RU53"/>
<feature type="transmembrane region" description="Helical" evidence="2">
    <location>
        <begin position="289"/>
        <end position="309"/>
    </location>
</feature>
<feature type="transmembrane region" description="Helical" evidence="2">
    <location>
        <begin position="88"/>
        <end position="112"/>
    </location>
</feature>
<feature type="region of interest" description="Disordered" evidence="1">
    <location>
        <begin position="404"/>
        <end position="425"/>
    </location>
</feature>
<dbReference type="RefSeq" id="WP_165105684.1">
    <property type="nucleotide sequence ID" value="NZ_JAAKYA010000014.1"/>
</dbReference>
<reference evidence="3 4" key="1">
    <citation type="submission" date="2020-02" db="EMBL/GenBank/DDBJ databases">
        <title>Draft genome sequence of Limisphaera ngatamarikiensis NGM72.4T, a thermophilic Verrucomicrobia grouped in subdivision 3.</title>
        <authorList>
            <person name="Carere C.R."/>
            <person name="Steen J."/>
            <person name="Hugenholtz P."/>
            <person name="Stott M.B."/>
        </authorList>
    </citation>
    <scope>NUCLEOTIDE SEQUENCE [LARGE SCALE GENOMIC DNA]</scope>
    <source>
        <strain evidence="3 4">NGM72.4</strain>
    </source>
</reference>
<dbReference type="PANTHER" id="PTHR43044">
    <property type="match status" value="1"/>
</dbReference>
<evidence type="ECO:0000313" key="4">
    <source>
        <dbReference type="Proteomes" id="UP000477311"/>
    </source>
</evidence>
<keyword evidence="2" id="KW-1133">Transmembrane helix</keyword>
<feature type="transmembrane region" description="Helical" evidence="2">
    <location>
        <begin position="173"/>
        <end position="194"/>
    </location>
</feature>
<gene>
    <name evidence="3" type="ORF">G4L39_02630</name>
</gene>
<feature type="compositionally biased region" description="Pro residues" evidence="1">
    <location>
        <begin position="415"/>
        <end position="425"/>
    </location>
</feature>
<keyword evidence="2" id="KW-0812">Transmembrane</keyword>
<feature type="transmembrane region" description="Helical" evidence="2">
    <location>
        <begin position="206"/>
        <end position="229"/>
    </location>
</feature>
<comment type="caution">
    <text evidence="3">The sequence shown here is derived from an EMBL/GenBank/DDBJ whole genome shotgun (WGS) entry which is preliminary data.</text>
</comment>
<feature type="transmembrane region" description="Helical" evidence="2">
    <location>
        <begin position="20"/>
        <end position="40"/>
    </location>
</feature>
<evidence type="ECO:0000313" key="3">
    <source>
        <dbReference type="EMBL" id="NGO38292.1"/>
    </source>
</evidence>
<evidence type="ECO:0000256" key="2">
    <source>
        <dbReference type="SAM" id="Phobius"/>
    </source>
</evidence>
<dbReference type="Proteomes" id="UP000477311">
    <property type="component" value="Unassembled WGS sequence"/>
</dbReference>
<proteinExistence type="predicted"/>
<accession>A0A6M1RU53</accession>
<protein>
    <recommendedName>
        <fullName evidence="5">Quinol:cytochrome C oxidoreductase</fullName>
    </recommendedName>
</protein>
<dbReference type="EMBL" id="JAAKYA010000014">
    <property type="protein sequence ID" value="NGO38292.1"/>
    <property type="molecule type" value="Genomic_DNA"/>
</dbReference>
<keyword evidence="4" id="KW-1185">Reference proteome</keyword>
<feature type="transmembrane region" description="Helical" evidence="2">
    <location>
        <begin position="46"/>
        <end position="67"/>
    </location>
</feature>
<feature type="transmembrane region" description="Helical" evidence="2">
    <location>
        <begin position="132"/>
        <end position="152"/>
    </location>
</feature>
<keyword evidence="2" id="KW-0472">Membrane</keyword>
<name>A0A6M1RU53_9BACT</name>
<feature type="transmembrane region" description="Helical" evidence="2">
    <location>
        <begin position="244"/>
        <end position="269"/>
    </location>
</feature>
<dbReference type="PANTHER" id="PTHR43044:SF1">
    <property type="entry name" value="QUINOL:CYTOCHROME C OXIDOREDUCTASE QUINONE-BINDING SUBUNIT 2"/>
    <property type="match status" value="1"/>
</dbReference>
<evidence type="ECO:0008006" key="5">
    <source>
        <dbReference type="Google" id="ProtNLM"/>
    </source>
</evidence>
<evidence type="ECO:0000256" key="1">
    <source>
        <dbReference type="SAM" id="MobiDB-lite"/>
    </source>
</evidence>
<organism evidence="3 4">
    <name type="scientific">Limisphaera ngatamarikiensis</name>
    <dbReference type="NCBI Taxonomy" id="1324935"/>
    <lineage>
        <taxon>Bacteria</taxon>
        <taxon>Pseudomonadati</taxon>
        <taxon>Verrucomicrobiota</taxon>
        <taxon>Verrucomicrobiia</taxon>
        <taxon>Limisphaerales</taxon>
        <taxon>Limisphaeraceae</taxon>
        <taxon>Limisphaera</taxon>
    </lineage>
</organism>
<feature type="transmembrane region" description="Helical" evidence="2">
    <location>
        <begin position="352"/>
        <end position="372"/>
    </location>
</feature>